<keyword evidence="2" id="KW-1133">Transmembrane helix</keyword>
<accession>A0A3Q9QVY2</accession>
<keyword evidence="2" id="KW-0812">Transmembrane</keyword>
<keyword evidence="4" id="KW-1185">Reference proteome</keyword>
<evidence type="ECO:0000256" key="2">
    <source>
        <dbReference type="SAM" id="Phobius"/>
    </source>
</evidence>
<protein>
    <submittedName>
        <fullName evidence="3">Hydroxymyristoyl-ACP dehydratase</fullName>
    </submittedName>
</protein>
<proteinExistence type="predicted"/>
<dbReference type="InterPro" id="IPR024596">
    <property type="entry name" value="RNApol_su_b/EpuA"/>
</dbReference>
<keyword evidence="2" id="KW-0472">Membrane</keyword>
<dbReference type="RefSeq" id="WP_127484472.1">
    <property type="nucleotide sequence ID" value="NZ_CP022572.1"/>
</dbReference>
<name>A0A3Q9QVY2_9BACI</name>
<feature type="transmembrane region" description="Helical" evidence="2">
    <location>
        <begin position="48"/>
        <end position="74"/>
    </location>
</feature>
<dbReference type="KEGG" id="nmk:CHR53_01125"/>
<evidence type="ECO:0000313" key="3">
    <source>
        <dbReference type="EMBL" id="AZU59985.1"/>
    </source>
</evidence>
<dbReference type="Pfam" id="PF11772">
    <property type="entry name" value="EpuA"/>
    <property type="match status" value="1"/>
</dbReference>
<reference evidence="3 4" key="1">
    <citation type="submission" date="2017-07" db="EMBL/GenBank/DDBJ databases">
        <title>The complete genome sequence of Bacillus mesonae strain H20-5, an efficient strain improving plant abiotic stress resistance.</title>
        <authorList>
            <person name="Kim S.Y."/>
            <person name="Song H."/>
            <person name="Sang M.K."/>
            <person name="Weon H.-Y."/>
            <person name="Song J."/>
        </authorList>
    </citation>
    <scope>NUCLEOTIDE SEQUENCE [LARGE SCALE GENOMIC DNA]</scope>
    <source>
        <strain evidence="3 4">H20-5</strain>
    </source>
</reference>
<dbReference type="EMBL" id="CP022572">
    <property type="protein sequence ID" value="AZU59985.1"/>
    <property type="molecule type" value="Genomic_DNA"/>
</dbReference>
<sequence>MALNQEQVNTREEYKKTKSQSVQKKDQKEKTEAAAKVTKRIRIRLIPIWLRIILLVVFMVVGLIGGTVVGYGVLGGGKVADVFKQSTWTHIIDLVDKEK</sequence>
<dbReference type="STRING" id="1193713.GCA_001636315_02776"/>
<evidence type="ECO:0000256" key="1">
    <source>
        <dbReference type="SAM" id="MobiDB-lite"/>
    </source>
</evidence>
<feature type="region of interest" description="Disordered" evidence="1">
    <location>
        <begin position="1"/>
        <end position="29"/>
    </location>
</feature>
<dbReference type="Proteomes" id="UP000282892">
    <property type="component" value="Chromosome"/>
</dbReference>
<dbReference type="AlphaFoldDB" id="A0A3Q9QVY2"/>
<evidence type="ECO:0000313" key="4">
    <source>
        <dbReference type="Proteomes" id="UP000282892"/>
    </source>
</evidence>
<organism evidence="3 4">
    <name type="scientific">Neobacillus mesonae</name>
    <dbReference type="NCBI Taxonomy" id="1193713"/>
    <lineage>
        <taxon>Bacteria</taxon>
        <taxon>Bacillati</taxon>
        <taxon>Bacillota</taxon>
        <taxon>Bacilli</taxon>
        <taxon>Bacillales</taxon>
        <taxon>Bacillaceae</taxon>
        <taxon>Neobacillus</taxon>
    </lineage>
</organism>
<gene>
    <name evidence="3" type="ORF">CHR53_01125</name>
</gene>